<dbReference type="SUPFAM" id="SSF52833">
    <property type="entry name" value="Thioredoxin-like"/>
    <property type="match status" value="1"/>
</dbReference>
<evidence type="ECO:0000313" key="4">
    <source>
        <dbReference type="Proteomes" id="UP001168380"/>
    </source>
</evidence>
<evidence type="ECO:0000259" key="2">
    <source>
        <dbReference type="Pfam" id="PF03190"/>
    </source>
</evidence>
<feature type="chain" id="PRO_5047138785" evidence="1">
    <location>
        <begin position="26"/>
        <end position="762"/>
    </location>
</feature>
<evidence type="ECO:0000313" key="3">
    <source>
        <dbReference type="EMBL" id="MDO3383249.1"/>
    </source>
</evidence>
<sequence length="762" mass="86175">MLKIRTITYAGLTAILICLSLSPKAETEFYQPPNLPEREKPEFDEWLKSAQKKHEDGVFSDAKGRHLNALVESTSPYLRQHAKNPVNWKPWRNQYLAQARSDNKLIFLSIGYSTCHWCHTMAKESFSDAEVAKAINSTYVAIKVDREELPQIDRHYAALLEAATGSAGWPITAIINGDGLPIFIDSYLSKAKLITLLERVAGTWDTNPDFLIASAKTLSGLIATTESKNDGQATIDTNELLETSKQKIIAALDVEFGGLNGQVKFPQESLLLYLLDELRRTEDHNLKKLVSIQLDNMMNGGIRDHVDGGFHRYSTDKEWIIPHYEKMLYNQALMAQVYLEAWQVFYNDNYRLIAQETLDFAIERLYQPDHGFYSALDADFNGEEGGFYLWSETDLEDFLSIPGITSYTFSGDKGYDGKLGILTDTHLRSETMTEALSTLSKQRHNRGELHRDDKVITSWNGLMVYSLAMASHAFDERKYLTIAEKVAGDIWQSRFDRKTGKLFRTSDRSQELFSLEDYAYLSRGFIGLYDITQNPEWLDRAEALYQAATTQFSSFQHQTTTEPGPSISSSLADGELISPKIALQAVELSLKNRTFDAKAFTPDPEHVNFIKTRASESAINQFSSLLYLNNEAAGSAGNTRYFANGVGHFHIVCKKRLAQVCSAIEIQFSLKEGWHINSNTPLQDYLKPTSIESDTPLDVQYPEQQVIRLGFQDEPLGLFEGEFVIQVSKISRELVNRAQIRLPLQACNDEICLLPEDKVIVF</sequence>
<dbReference type="InterPro" id="IPR036249">
    <property type="entry name" value="Thioredoxin-like_sf"/>
</dbReference>
<dbReference type="SUPFAM" id="SSF48208">
    <property type="entry name" value="Six-hairpin glycosidases"/>
    <property type="match status" value="1"/>
</dbReference>
<organism evidence="3 4">
    <name type="scientific">Gilvimarinus algae</name>
    <dbReference type="NCBI Taxonomy" id="3058037"/>
    <lineage>
        <taxon>Bacteria</taxon>
        <taxon>Pseudomonadati</taxon>
        <taxon>Pseudomonadota</taxon>
        <taxon>Gammaproteobacteria</taxon>
        <taxon>Cellvibrionales</taxon>
        <taxon>Cellvibrionaceae</taxon>
        <taxon>Gilvimarinus</taxon>
    </lineage>
</organism>
<name>A0ABT8TGM8_9GAMM</name>
<dbReference type="Pfam" id="PF03190">
    <property type="entry name" value="Thioredox_DsbH"/>
    <property type="match status" value="1"/>
</dbReference>
<dbReference type="InterPro" id="IPR024705">
    <property type="entry name" value="Ssp411"/>
</dbReference>
<dbReference type="InterPro" id="IPR004879">
    <property type="entry name" value="Ssp411-like_TRX"/>
</dbReference>
<gene>
    <name evidence="3" type="ORF">QWI16_13795</name>
</gene>
<dbReference type="Gene3D" id="3.40.30.10">
    <property type="entry name" value="Glutaredoxin"/>
    <property type="match status" value="1"/>
</dbReference>
<comment type="caution">
    <text evidence="3">The sequence shown here is derived from an EMBL/GenBank/DDBJ whole genome shotgun (WGS) entry which is preliminary data.</text>
</comment>
<proteinExistence type="predicted"/>
<feature type="domain" description="Spermatogenesis-associated protein 20-like TRX" evidence="2">
    <location>
        <begin position="68"/>
        <end position="219"/>
    </location>
</feature>
<reference evidence="3" key="1">
    <citation type="submission" date="2023-07" db="EMBL/GenBank/DDBJ databases">
        <title>Gilvimarinus algae sp. nov., isolated from the surface of Kelp.</title>
        <authorList>
            <person name="Sun Y.Y."/>
            <person name="Gong Y."/>
            <person name="Du Z.J."/>
        </authorList>
    </citation>
    <scope>NUCLEOTIDE SEQUENCE</scope>
    <source>
        <strain evidence="3">SDUM040014</strain>
    </source>
</reference>
<dbReference type="InterPro" id="IPR012341">
    <property type="entry name" value="6hp_glycosidase-like_sf"/>
</dbReference>
<feature type="signal peptide" evidence="1">
    <location>
        <begin position="1"/>
        <end position="25"/>
    </location>
</feature>
<dbReference type="InterPro" id="IPR008928">
    <property type="entry name" value="6-hairpin_glycosidase_sf"/>
</dbReference>
<evidence type="ECO:0000256" key="1">
    <source>
        <dbReference type="SAM" id="SignalP"/>
    </source>
</evidence>
<dbReference type="PANTHER" id="PTHR42899">
    <property type="entry name" value="SPERMATOGENESIS-ASSOCIATED PROTEIN 20"/>
    <property type="match status" value="1"/>
</dbReference>
<dbReference type="Gene3D" id="1.50.10.10">
    <property type="match status" value="1"/>
</dbReference>
<dbReference type="RefSeq" id="WP_302714018.1">
    <property type="nucleotide sequence ID" value="NZ_JAULRT010000060.1"/>
</dbReference>
<keyword evidence="4" id="KW-1185">Reference proteome</keyword>
<accession>A0ABT8TGM8</accession>
<keyword evidence="1" id="KW-0732">Signal</keyword>
<dbReference type="PANTHER" id="PTHR42899:SF1">
    <property type="entry name" value="SPERMATOGENESIS-ASSOCIATED PROTEIN 20"/>
    <property type="match status" value="1"/>
</dbReference>
<dbReference type="Proteomes" id="UP001168380">
    <property type="component" value="Unassembled WGS sequence"/>
</dbReference>
<protein>
    <submittedName>
        <fullName evidence="3">DUF255 domain-containing protein</fullName>
    </submittedName>
</protein>
<dbReference type="EMBL" id="JAULRT010000060">
    <property type="protein sequence ID" value="MDO3383249.1"/>
    <property type="molecule type" value="Genomic_DNA"/>
</dbReference>